<dbReference type="Pfam" id="PF01512">
    <property type="entry name" value="Complex1_51K"/>
    <property type="match status" value="1"/>
</dbReference>
<evidence type="ECO:0000256" key="11">
    <source>
        <dbReference type="ARBA" id="ARBA00023027"/>
    </source>
</evidence>
<evidence type="ECO:0000256" key="6">
    <source>
        <dbReference type="ARBA" id="ARBA00022643"/>
    </source>
</evidence>
<name>A0A1L8CPT2_9PROT</name>
<dbReference type="PANTHER" id="PTHR11780:SF10">
    <property type="entry name" value="NADH DEHYDROGENASE [UBIQUINONE] FLAVOPROTEIN 1, MITOCHONDRIAL"/>
    <property type="match status" value="1"/>
</dbReference>
<dbReference type="SUPFAM" id="SSF142019">
    <property type="entry name" value="Nqo1 FMN-binding domain-like"/>
    <property type="match status" value="1"/>
</dbReference>
<feature type="domain" description="NADH-ubiquinone oxidoreductase 51kDa subunit iron-sulphur binding" evidence="14">
    <location>
        <begin position="335"/>
        <end position="380"/>
    </location>
</feature>
<keyword evidence="16" id="KW-1185">Reference proteome</keyword>
<evidence type="ECO:0000256" key="9">
    <source>
        <dbReference type="ARBA" id="ARBA00023004"/>
    </source>
</evidence>
<keyword evidence="15" id="KW-0560">Oxidoreductase</keyword>
<dbReference type="GO" id="GO:0008137">
    <property type="term" value="F:NADH dehydrogenase (ubiquinone) activity"/>
    <property type="evidence" value="ECO:0007669"/>
    <property type="project" value="InterPro"/>
</dbReference>
<dbReference type="Gene3D" id="6.10.250.1450">
    <property type="match status" value="1"/>
</dbReference>
<evidence type="ECO:0000256" key="13">
    <source>
        <dbReference type="RuleBase" id="RU364066"/>
    </source>
</evidence>
<dbReference type="InterPro" id="IPR037207">
    <property type="entry name" value="Nuop51_4Fe4S-bd_sf"/>
</dbReference>
<accession>A0A1L8CPT2</accession>
<evidence type="ECO:0000259" key="14">
    <source>
        <dbReference type="SMART" id="SM00928"/>
    </source>
</evidence>
<comment type="catalytic activity">
    <reaction evidence="12 13">
        <text>a quinone + NADH + 5 H(+)(in) = a quinol + NAD(+) + 4 H(+)(out)</text>
        <dbReference type="Rhea" id="RHEA:57888"/>
        <dbReference type="ChEBI" id="CHEBI:15378"/>
        <dbReference type="ChEBI" id="CHEBI:24646"/>
        <dbReference type="ChEBI" id="CHEBI:57540"/>
        <dbReference type="ChEBI" id="CHEBI:57945"/>
        <dbReference type="ChEBI" id="CHEBI:132124"/>
    </reaction>
</comment>
<dbReference type="PROSITE" id="PS00645">
    <property type="entry name" value="COMPLEX1_51K_2"/>
    <property type="match status" value="1"/>
</dbReference>
<comment type="cofactor">
    <cofactor evidence="1 13">
        <name>FMN</name>
        <dbReference type="ChEBI" id="CHEBI:58210"/>
    </cofactor>
</comment>
<proteinExistence type="inferred from homology"/>
<sequence>MTISSDPKQVTQICFDRINIPDQHKLSVARENGAYKFLPTVLNEMDSAKIIDEVKTSGIRGRGGAGFPTGLKWSFVPRNTGKPTYLLCNADEGEPGTFKDRDIMRFDPHLLIEGMIMAGFALDVHDAYIYIRGEFLHEAKVLNEAIAEAYEANLLGDNILGTGYSMNLTVHRGAGAYVCGEETALIESLEGKAGRPRFKPPFPAVEGFYQCPTVVNNVETLATVPAILEFGGQWHASIGIPNNTGCKIFSVSGHVNKPGNYEVPMGTSLRSLIENQCGGLQHGTVPKVIIPGGSSTPWLTAEHYDVPLTYDDIMKAGSFLGSGAIIVMDETADLVALTRRLAHFYAHESCGQCTPCREGTGWLERVVKRVENGQGNADDVTVLQDAATHMAGRTICALAEGAAAPVLSLLKFFPEDVQSRLAEKAE</sequence>
<keyword evidence="6 13" id="KW-0288">FMN</keyword>
<evidence type="ECO:0000313" key="16">
    <source>
        <dbReference type="Proteomes" id="UP000231632"/>
    </source>
</evidence>
<organism evidence="15 16">
    <name type="scientific">Mariprofundus micogutta</name>
    <dbReference type="NCBI Taxonomy" id="1921010"/>
    <lineage>
        <taxon>Bacteria</taxon>
        <taxon>Pseudomonadati</taxon>
        <taxon>Pseudomonadota</taxon>
        <taxon>Candidatius Mariprofundia</taxon>
        <taxon>Mariprofundales</taxon>
        <taxon>Mariprofundaceae</taxon>
        <taxon>Mariprofundus</taxon>
    </lineage>
</organism>
<comment type="cofactor">
    <cofactor evidence="2 13">
        <name>[4Fe-4S] cluster</name>
        <dbReference type="ChEBI" id="CHEBI:49883"/>
    </cofactor>
</comment>
<keyword evidence="8" id="KW-1278">Translocase</keyword>
<evidence type="ECO:0000256" key="3">
    <source>
        <dbReference type="ARBA" id="ARBA00007523"/>
    </source>
</evidence>
<comment type="function">
    <text evidence="13">NDH-1 shuttles electrons from NADH, via FMN and iron-sulfur (Fe-S) centers, to quinones in the respiratory chain.</text>
</comment>
<dbReference type="InterPro" id="IPR050837">
    <property type="entry name" value="ComplexI_51kDa_subunit"/>
</dbReference>
<evidence type="ECO:0000256" key="5">
    <source>
        <dbReference type="ARBA" id="ARBA00022630"/>
    </source>
</evidence>
<dbReference type="NCBIfam" id="NF010120">
    <property type="entry name" value="PRK13596.1"/>
    <property type="match status" value="1"/>
</dbReference>
<dbReference type="Gene3D" id="1.20.1440.230">
    <property type="entry name" value="NADH-ubiquinone oxidoreductase 51kDa subunit, iron-sulphur binding domain"/>
    <property type="match status" value="1"/>
</dbReference>
<dbReference type="RefSeq" id="WP_072660140.1">
    <property type="nucleotide sequence ID" value="NZ_BDFD01000016.1"/>
</dbReference>
<evidence type="ECO:0000313" key="15">
    <source>
        <dbReference type="EMBL" id="GAV20839.1"/>
    </source>
</evidence>
<dbReference type="GO" id="GO:0010181">
    <property type="term" value="F:FMN binding"/>
    <property type="evidence" value="ECO:0007669"/>
    <property type="project" value="InterPro"/>
</dbReference>
<dbReference type="InterPro" id="IPR019554">
    <property type="entry name" value="Soluble_ligand-bd"/>
</dbReference>
<dbReference type="GO" id="GO:0051539">
    <property type="term" value="F:4 iron, 4 sulfur cluster binding"/>
    <property type="evidence" value="ECO:0007669"/>
    <property type="project" value="UniProtKB-UniRule"/>
</dbReference>
<evidence type="ECO:0000256" key="12">
    <source>
        <dbReference type="ARBA" id="ARBA00047712"/>
    </source>
</evidence>
<dbReference type="EMBL" id="BDFD01000016">
    <property type="protein sequence ID" value="GAV20839.1"/>
    <property type="molecule type" value="Genomic_DNA"/>
</dbReference>
<dbReference type="PANTHER" id="PTHR11780">
    <property type="entry name" value="NADH-UBIQUINONE OXIDOREDUCTASE FLAVOPROTEIN 1 NDUFV1"/>
    <property type="match status" value="1"/>
</dbReference>
<dbReference type="FunFam" id="1.20.1440.230:FF:000001">
    <property type="entry name" value="Mitochondrial NADH dehydrogenase flavoprotein 1"/>
    <property type="match status" value="1"/>
</dbReference>
<keyword evidence="13" id="KW-0874">Quinone</keyword>
<gene>
    <name evidence="15" type="ORF">MMIC_P1814</name>
</gene>
<keyword evidence="7 13" id="KW-0479">Metal-binding</keyword>
<dbReference type="SMART" id="SM00928">
    <property type="entry name" value="NADH_4Fe-4S"/>
    <property type="match status" value="1"/>
</dbReference>
<dbReference type="GO" id="GO:0051287">
    <property type="term" value="F:NAD binding"/>
    <property type="evidence" value="ECO:0007669"/>
    <property type="project" value="UniProtKB-UniRule"/>
</dbReference>
<dbReference type="OrthoDB" id="5287983at2"/>
<dbReference type="NCBIfam" id="TIGR01959">
    <property type="entry name" value="nuoF_fam"/>
    <property type="match status" value="1"/>
</dbReference>
<keyword evidence="5 13" id="KW-0285">Flavoprotein</keyword>
<evidence type="ECO:0000256" key="10">
    <source>
        <dbReference type="ARBA" id="ARBA00023014"/>
    </source>
</evidence>
<evidence type="ECO:0000256" key="7">
    <source>
        <dbReference type="ARBA" id="ARBA00022723"/>
    </source>
</evidence>
<dbReference type="Gene3D" id="3.40.50.11540">
    <property type="entry name" value="NADH-ubiquinone oxidoreductase 51kDa subunit"/>
    <property type="match status" value="1"/>
</dbReference>
<protein>
    <recommendedName>
        <fullName evidence="13">NADH-quinone oxidoreductase subunit F</fullName>
        <ecNumber evidence="13">7.1.1.-</ecNumber>
    </recommendedName>
</protein>
<dbReference type="InterPro" id="IPR037225">
    <property type="entry name" value="Nuo51_FMN-bd_sf"/>
</dbReference>
<evidence type="ECO:0000256" key="8">
    <source>
        <dbReference type="ARBA" id="ARBA00022967"/>
    </source>
</evidence>
<dbReference type="SUPFAM" id="SSF140490">
    <property type="entry name" value="Nqo1C-terminal domain-like"/>
    <property type="match status" value="1"/>
</dbReference>
<dbReference type="InterPro" id="IPR019575">
    <property type="entry name" value="Nuop51_4Fe4S-bd"/>
</dbReference>
<dbReference type="SUPFAM" id="SSF142984">
    <property type="entry name" value="Nqo1 middle domain-like"/>
    <property type="match status" value="1"/>
</dbReference>
<dbReference type="Pfam" id="PF10531">
    <property type="entry name" value="SLBB"/>
    <property type="match status" value="1"/>
</dbReference>
<keyword evidence="10 13" id="KW-0411">Iron-sulfur</keyword>
<comment type="similarity">
    <text evidence="3 13">Belongs to the complex I 51 kDa subunit family.</text>
</comment>
<dbReference type="GO" id="GO:0003954">
    <property type="term" value="F:NADH dehydrogenase activity"/>
    <property type="evidence" value="ECO:0007669"/>
    <property type="project" value="TreeGrafter"/>
</dbReference>
<comment type="caution">
    <text evidence="15">The sequence shown here is derived from an EMBL/GenBank/DDBJ whole genome shotgun (WGS) entry which is preliminary data.</text>
</comment>
<keyword evidence="9 13" id="KW-0408">Iron</keyword>
<dbReference type="Proteomes" id="UP000231632">
    <property type="component" value="Unassembled WGS sequence"/>
</dbReference>
<dbReference type="STRING" id="1921010.MMIC_P1814"/>
<evidence type="ECO:0000256" key="1">
    <source>
        <dbReference type="ARBA" id="ARBA00001917"/>
    </source>
</evidence>
<dbReference type="InterPro" id="IPR011538">
    <property type="entry name" value="Nuo51_FMN-bd"/>
</dbReference>
<dbReference type="EC" id="7.1.1.-" evidence="13"/>
<dbReference type="InterPro" id="IPR001949">
    <property type="entry name" value="NADH-UbQ_OxRdtase_51kDa_CS"/>
</dbReference>
<dbReference type="Gene3D" id="3.10.20.600">
    <property type="match status" value="1"/>
</dbReference>
<dbReference type="FunFam" id="3.40.50.11540:FF:000001">
    <property type="entry name" value="NADH dehydrogenase [ubiquinone] flavoprotein 1, mitochondrial"/>
    <property type="match status" value="1"/>
</dbReference>
<evidence type="ECO:0000256" key="4">
    <source>
        <dbReference type="ARBA" id="ARBA00022485"/>
    </source>
</evidence>
<dbReference type="GO" id="GO:0048038">
    <property type="term" value="F:quinone binding"/>
    <property type="evidence" value="ECO:0007669"/>
    <property type="project" value="UniProtKB-KW"/>
</dbReference>
<dbReference type="PROSITE" id="PS00644">
    <property type="entry name" value="COMPLEX1_51K_1"/>
    <property type="match status" value="1"/>
</dbReference>
<evidence type="ECO:0000256" key="2">
    <source>
        <dbReference type="ARBA" id="ARBA00001966"/>
    </source>
</evidence>
<dbReference type="GO" id="GO:0045333">
    <property type="term" value="P:cellular respiration"/>
    <property type="evidence" value="ECO:0007669"/>
    <property type="project" value="TreeGrafter"/>
</dbReference>
<keyword evidence="4 13" id="KW-0004">4Fe-4S</keyword>
<dbReference type="AlphaFoldDB" id="A0A1L8CPT2"/>
<reference evidence="15 16" key="1">
    <citation type="journal article" date="2017" name="Arch. Microbiol.">
        <title>Mariprofundus micogutta sp. nov., a novel iron-oxidizing zetaproteobacterium isolated from a deep-sea hydrothermal field at the Bayonnaise knoll of the Izu-Ogasawara arc, and a description of Mariprofundales ord. nov. and Zetaproteobacteria classis nov.</title>
        <authorList>
            <person name="Makita H."/>
            <person name="Tanaka E."/>
            <person name="Mitsunobu S."/>
            <person name="Miyazaki M."/>
            <person name="Nunoura T."/>
            <person name="Uematsu K."/>
            <person name="Takaki Y."/>
            <person name="Nishi S."/>
            <person name="Shimamura S."/>
            <person name="Takai K."/>
        </authorList>
    </citation>
    <scope>NUCLEOTIDE SEQUENCE [LARGE SCALE GENOMIC DNA]</scope>
    <source>
        <strain evidence="15 16">ET2</strain>
    </source>
</reference>
<dbReference type="GO" id="GO:0046872">
    <property type="term" value="F:metal ion binding"/>
    <property type="evidence" value="ECO:0007669"/>
    <property type="project" value="UniProtKB-KW"/>
</dbReference>
<dbReference type="InterPro" id="IPR011537">
    <property type="entry name" value="NADH-UbQ_OxRdtase_suF"/>
</dbReference>
<dbReference type="Pfam" id="PF10589">
    <property type="entry name" value="NADH_4Fe-4S"/>
    <property type="match status" value="1"/>
</dbReference>
<keyword evidence="11 13" id="KW-0520">NAD</keyword>